<proteinExistence type="predicted"/>
<reference evidence="1 2" key="1">
    <citation type="submission" date="2018-05" db="EMBL/GenBank/DDBJ databases">
        <title>Genomic Encyclopedia of Type Strains, Phase IV (KMG-IV): sequencing the most valuable type-strain genomes for metagenomic binning, comparative biology and taxonomic classification.</title>
        <authorList>
            <person name="Goeker M."/>
        </authorList>
    </citation>
    <scope>NUCLEOTIDE SEQUENCE [LARGE SCALE GENOMIC DNA]</scope>
    <source>
        <strain evidence="1 2">DSM 26006</strain>
    </source>
</reference>
<dbReference type="OrthoDB" id="8795257at2"/>
<dbReference type="EMBL" id="QGUB01000005">
    <property type="protein sequence ID" value="PWW45921.1"/>
    <property type="molecule type" value="Genomic_DNA"/>
</dbReference>
<dbReference type="Proteomes" id="UP000246483">
    <property type="component" value="Unassembled WGS sequence"/>
</dbReference>
<organism evidence="1 2">
    <name type="scientific">Melaminivora alkalimesophila</name>
    <dbReference type="NCBI Taxonomy" id="1165852"/>
    <lineage>
        <taxon>Bacteria</taxon>
        <taxon>Pseudomonadati</taxon>
        <taxon>Pseudomonadota</taxon>
        <taxon>Betaproteobacteria</taxon>
        <taxon>Burkholderiales</taxon>
        <taxon>Comamonadaceae</taxon>
        <taxon>Melaminivora</taxon>
    </lineage>
</organism>
<comment type="caution">
    <text evidence="1">The sequence shown here is derived from an EMBL/GenBank/DDBJ whole genome shotgun (WGS) entry which is preliminary data.</text>
</comment>
<evidence type="ECO:0000313" key="2">
    <source>
        <dbReference type="Proteomes" id="UP000246483"/>
    </source>
</evidence>
<protein>
    <submittedName>
        <fullName evidence="1">Uncharacterized protein</fullName>
    </submittedName>
</protein>
<name>A0A317RA21_9BURK</name>
<sequence length="84" mass="9544">MAQQALHTAKYTLYPSPRNVHRVVFGFQSFVAHPYALIDLPSFGLAGRYSLFAAYRKADGKMGQLATFELEADCQRFERLFVPD</sequence>
<dbReference type="RefSeq" id="WP_019374450.1">
    <property type="nucleotide sequence ID" value="NZ_ALEE01000538.1"/>
</dbReference>
<gene>
    <name evidence="1" type="ORF">DFR36_105125</name>
</gene>
<keyword evidence="2" id="KW-1185">Reference proteome</keyword>
<dbReference type="AlphaFoldDB" id="A0A317RA21"/>
<evidence type="ECO:0000313" key="1">
    <source>
        <dbReference type="EMBL" id="PWW45921.1"/>
    </source>
</evidence>
<accession>A0A317RA21</accession>